<reference evidence="1" key="1">
    <citation type="submission" date="2021-01" db="EMBL/GenBank/DDBJ databases">
        <title>Deciphering the adaptive evolutionary patterns associated with biogeogrpahic diversity in the finger millet blast pathogen Magnaporthe oryzae in Eastern Africa.</title>
        <authorList>
            <person name="Onyema G."/>
            <person name="Shittu T.A."/>
            <person name="Dodsworth S."/>
            <person name="Devilliers S."/>
            <person name="Muthumeenakshi S."/>
            <person name="Sreenivasaprasad S."/>
        </authorList>
    </citation>
    <scope>NUCLEOTIDE SEQUENCE</scope>
    <source>
        <strain evidence="1">D15/s37</strain>
    </source>
</reference>
<evidence type="ECO:0000313" key="2">
    <source>
        <dbReference type="Proteomes" id="UP001059893"/>
    </source>
</evidence>
<gene>
    <name evidence="1" type="ORF">MCOR33_002958</name>
</gene>
<proteinExistence type="predicted"/>
<comment type="caution">
    <text evidence="1">The sequence shown here is derived from an EMBL/GenBank/DDBJ whole genome shotgun (WGS) entry which is preliminary data.</text>
</comment>
<keyword evidence="2" id="KW-1185">Reference proteome</keyword>
<dbReference type="Proteomes" id="UP001059893">
    <property type="component" value="Unassembled WGS sequence"/>
</dbReference>
<dbReference type="EMBL" id="JABSND010000036">
    <property type="protein sequence ID" value="KAI6301564.1"/>
    <property type="molecule type" value="Genomic_DNA"/>
</dbReference>
<organism evidence="1 2">
    <name type="scientific">Pyricularia grisea</name>
    <name type="common">Crabgrass-specific blast fungus</name>
    <name type="synonym">Magnaporthe grisea</name>
    <dbReference type="NCBI Taxonomy" id="148305"/>
    <lineage>
        <taxon>Eukaryota</taxon>
        <taxon>Fungi</taxon>
        <taxon>Dikarya</taxon>
        <taxon>Ascomycota</taxon>
        <taxon>Pezizomycotina</taxon>
        <taxon>Sordariomycetes</taxon>
        <taxon>Sordariomycetidae</taxon>
        <taxon>Magnaporthales</taxon>
        <taxon>Pyriculariaceae</taxon>
        <taxon>Pyricularia</taxon>
    </lineage>
</organism>
<evidence type="ECO:0000313" key="1">
    <source>
        <dbReference type="EMBL" id="KAI6301564.1"/>
    </source>
</evidence>
<name>A0ABQ8NVX3_PYRGI</name>
<sequence>MQSGRLSQDFLARIAAEFIEAAMLLYIEAHPDAVVKMPFSYNRSSQLDSYTRATELTDAGT</sequence>
<accession>A0ABQ8NVX3</accession>
<protein>
    <submittedName>
        <fullName evidence="1">Uncharacterized protein</fullName>
    </submittedName>
</protein>